<dbReference type="Proteomes" id="UP000800041">
    <property type="component" value="Unassembled WGS sequence"/>
</dbReference>
<dbReference type="GO" id="GO:0030479">
    <property type="term" value="C:actin cortical patch"/>
    <property type="evidence" value="ECO:0007669"/>
    <property type="project" value="TreeGrafter"/>
</dbReference>
<organism evidence="3 4">
    <name type="scientific">Aulographum hederae CBS 113979</name>
    <dbReference type="NCBI Taxonomy" id="1176131"/>
    <lineage>
        <taxon>Eukaryota</taxon>
        <taxon>Fungi</taxon>
        <taxon>Dikarya</taxon>
        <taxon>Ascomycota</taxon>
        <taxon>Pezizomycotina</taxon>
        <taxon>Dothideomycetes</taxon>
        <taxon>Pleosporomycetidae</taxon>
        <taxon>Aulographales</taxon>
        <taxon>Aulographaceae</taxon>
    </lineage>
</organism>
<dbReference type="OrthoDB" id="414243at2759"/>
<dbReference type="PANTHER" id="PTHR28208">
    <property type="entry name" value="PHOSPHATIDATE PHOSPHATASE APP1"/>
    <property type="match status" value="1"/>
</dbReference>
<evidence type="ECO:0000256" key="1">
    <source>
        <dbReference type="SAM" id="MobiDB-lite"/>
    </source>
</evidence>
<dbReference type="AlphaFoldDB" id="A0A6G1GT53"/>
<evidence type="ECO:0000313" key="3">
    <source>
        <dbReference type="EMBL" id="KAF1983984.1"/>
    </source>
</evidence>
<feature type="domain" description="Phosphatidate phosphatase APP1 catalytic" evidence="2">
    <location>
        <begin position="202"/>
        <end position="354"/>
    </location>
</feature>
<dbReference type="PANTHER" id="PTHR28208:SF1">
    <property type="entry name" value="FILAMENT ORGANIZATION PROTEIN APP1-LIKE, PUTATIVE (AFU_ORTHOLOGUE AFUA_1G06650)-RELATED"/>
    <property type="match status" value="1"/>
</dbReference>
<dbReference type="InterPro" id="IPR019236">
    <property type="entry name" value="APP1_cat"/>
</dbReference>
<proteinExistence type="predicted"/>
<sequence>MAHKVPQKKLFFEETEDDHESRKYGKFDEIEEIMPQLPSHRQPSIIDTLTGYLGSRNPFSHPVDPNRDEVWLFDNTAGQPSPGAPWRSEFVVAYFLKNSGTDIGNIVADLAEKIGIAKGDKAEEIMAERLQPLVDSILPSHTVNVEIAGKVHRLGPGDRDGISNTILDITGDYKDGQSITSHAVGIPNSTPLTTTFATATGWAVISDIDDTIKFTQTSDAIGVLRTTFAEPFRPIEGMPDLYKQITKQLDNPPFWYLSASPYNLYPFLQAFRNQFYPPGTLLLREASWMNLAGFLASLTQGTQKYKVDAMEKVHKNFPKRKFLCVGDSTQSDPEAYGEMARKYPQWVGQVWVRKVKGIAGMDEARKNSDERFEKAFEGVERSKWVVFEDPNELQERVQGLGDA</sequence>
<dbReference type="Pfam" id="PF09949">
    <property type="entry name" value="APP1_cat"/>
    <property type="match status" value="1"/>
</dbReference>
<evidence type="ECO:0000259" key="2">
    <source>
        <dbReference type="Pfam" id="PF09949"/>
    </source>
</evidence>
<accession>A0A6G1GT53</accession>
<name>A0A6G1GT53_9PEZI</name>
<protein>
    <recommendedName>
        <fullName evidence="2">Phosphatidate phosphatase APP1 catalytic domain-containing protein</fullName>
    </recommendedName>
</protein>
<gene>
    <name evidence="3" type="ORF">K402DRAFT_396175</name>
</gene>
<dbReference type="GO" id="GO:0008195">
    <property type="term" value="F:phosphatidate phosphatase activity"/>
    <property type="evidence" value="ECO:0007669"/>
    <property type="project" value="InterPro"/>
</dbReference>
<evidence type="ECO:0000313" key="4">
    <source>
        <dbReference type="Proteomes" id="UP000800041"/>
    </source>
</evidence>
<keyword evidence="4" id="KW-1185">Reference proteome</keyword>
<reference evidence="3" key="1">
    <citation type="journal article" date="2020" name="Stud. Mycol.">
        <title>101 Dothideomycetes genomes: a test case for predicting lifestyles and emergence of pathogens.</title>
        <authorList>
            <person name="Haridas S."/>
            <person name="Albert R."/>
            <person name="Binder M."/>
            <person name="Bloem J."/>
            <person name="Labutti K."/>
            <person name="Salamov A."/>
            <person name="Andreopoulos B."/>
            <person name="Baker S."/>
            <person name="Barry K."/>
            <person name="Bills G."/>
            <person name="Bluhm B."/>
            <person name="Cannon C."/>
            <person name="Castanera R."/>
            <person name="Culley D."/>
            <person name="Daum C."/>
            <person name="Ezra D."/>
            <person name="Gonzalez J."/>
            <person name="Henrissat B."/>
            <person name="Kuo A."/>
            <person name="Liang C."/>
            <person name="Lipzen A."/>
            <person name="Lutzoni F."/>
            <person name="Magnuson J."/>
            <person name="Mondo S."/>
            <person name="Nolan M."/>
            <person name="Ohm R."/>
            <person name="Pangilinan J."/>
            <person name="Park H.-J."/>
            <person name="Ramirez L."/>
            <person name="Alfaro M."/>
            <person name="Sun H."/>
            <person name="Tritt A."/>
            <person name="Yoshinaga Y."/>
            <person name="Zwiers L.-H."/>
            <person name="Turgeon B."/>
            <person name="Goodwin S."/>
            <person name="Spatafora J."/>
            <person name="Crous P."/>
            <person name="Grigoriev I."/>
        </authorList>
    </citation>
    <scope>NUCLEOTIDE SEQUENCE</scope>
    <source>
        <strain evidence="3">CBS 113979</strain>
    </source>
</reference>
<dbReference type="EMBL" id="ML977171">
    <property type="protein sequence ID" value="KAF1983984.1"/>
    <property type="molecule type" value="Genomic_DNA"/>
</dbReference>
<feature type="region of interest" description="Disordered" evidence="1">
    <location>
        <begin position="1"/>
        <end position="23"/>
    </location>
</feature>
<dbReference type="InterPro" id="IPR052935">
    <property type="entry name" value="Mg2+_PAP"/>
</dbReference>